<dbReference type="PANTHER" id="PTHR30273">
    <property type="entry name" value="PERIPLASMIC SIGNAL SENSOR AND SIGMA FACTOR ACTIVATOR FECR-RELATED"/>
    <property type="match status" value="1"/>
</dbReference>
<dbReference type="InterPro" id="IPR012373">
    <property type="entry name" value="Ferrdict_sens_TM"/>
</dbReference>
<sequence>MSAPGQIAALDEQVVRQAIQWMMRLRGNGDAELQKACEHWRGQDTNHELAWQRVQQLDRELGMGLKTLPGASLVLDNARAGLRRRQALKLLSGAAVGGAALWLTRDITPWERLTADLATATGQRRGLALADGSQLQLNTDTAVDIRFDSQQRLIELRRGEILVSSAIQPTPMRVRTAHGLVESQAARFVLRHGKAASRLSVLQGSVVLNPASGLQKQVVEAGQNFDLSRDGIHPVRELGMEAGAWVDSLIVTRDMRLADFLAEVSRYRHGRLACADSIADLRLSGVFRLDDTDKLLALLPRTLPVQMHYRTRWWVTVEAKV</sequence>
<evidence type="ECO:0000259" key="2">
    <source>
        <dbReference type="Pfam" id="PF16220"/>
    </source>
</evidence>
<proteinExistence type="predicted"/>
<keyword evidence="4" id="KW-1185">Reference proteome</keyword>
<dbReference type="KEGG" id="plal:FXN65_03080"/>
<organism evidence="3 4">
    <name type="scientific">Metapseudomonas lalkuanensis</name>
    <dbReference type="NCBI Taxonomy" id="2604832"/>
    <lineage>
        <taxon>Bacteria</taxon>
        <taxon>Pseudomonadati</taxon>
        <taxon>Pseudomonadota</taxon>
        <taxon>Gammaproteobacteria</taxon>
        <taxon>Pseudomonadales</taxon>
        <taxon>Pseudomonadaceae</taxon>
        <taxon>Metapseudomonas</taxon>
    </lineage>
</organism>
<feature type="domain" description="FecR protein" evidence="1">
    <location>
        <begin position="116"/>
        <end position="206"/>
    </location>
</feature>
<gene>
    <name evidence="3" type="ORF">FXN65_03080</name>
</gene>
<dbReference type="InterPro" id="IPR006860">
    <property type="entry name" value="FecR"/>
</dbReference>
<evidence type="ECO:0000313" key="4">
    <source>
        <dbReference type="Proteomes" id="UP000327179"/>
    </source>
</evidence>
<dbReference type="PIRSF" id="PIRSF018266">
    <property type="entry name" value="FecR"/>
    <property type="match status" value="1"/>
</dbReference>
<dbReference type="Gene3D" id="2.60.120.1440">
    <property type="match status" value="1"/>
</dbReference>
<name>A0A5J6QFF7_9GAMM</name>
<dbReference type="InterPro" id="IPR032623">
    <property type="entry name" value="FecR_N"/>
</dbReference>
<evidence type="ECO:0000259" key="1">
    <source>
        <dbReference type="Pfam" id="PF04773"/>
    </source>
</evidence>
<dbReference type="RefSeq" id="WP_151131586.1">
    <property type="nucleotide sequence ID" value="NZ_CP043311.1"/>
</dbReference>
<dbReference type="Proteomes" id="UP000327179">
    <property type="component" value="Chromosome"/>
</dbReference>
<dbReference type="GO" id="GO:0016989">
    <property type="term" value="F:sigma factor antagonist activity"/>
    <property type="evidence" value="ECO:0007669"/>
    <property type="project" value="TreeGrafter"/>
</dbReference>
<reference evidence="3 4" key="1">
    <citation type="submission" date="2019-08" db="EMBL/GenBank/DDBJ databases">
        <title>Whole-genome Sequencing of e-waste polymer degrading bacterium Pseudomonas sp. strain PE08.</title>
        <authorList>
            <person name="Kirdat K."/>
            <person name="Debbarma P."/>
            <person name="Narawade N."/>
            <person name="Suyal D."/>
            <person name="Thorat V."/>
            <person name="Shouche Y."/>
            <person name="Goel R."/>
            <person name="Yadav A."/>
        </authorList>
    </citation>
    <scope>NUCLEOTIDE SEQUENCE [LARGE SCALE GENOMIC DNA]</scope>
    <source>
        <strain evidence="3 4">PE08</strain>
    </source>
</reference>
<dbReference type="PANTHER" id="PTHR30273:SF2">
    <property type="entry name" value="PROTEIN FECR"/>
    <property type="match status" value="1"/>
</dbReference>
<dbReference type="Pfam" id="PF04773">
    <property type="entry name" value="FecR"/>
    <property type="match status" value="1"/>
</dbReference>
<dbReference type="AlphaFoldDB" id="A0A5J6QFF7"/>
<accession>A0A5J6QFF7</accession>
<dbReference type="Pfam" id="PF16220">
    <property type="entry name" value="DUF4880"/>
    <property type="match status" value="1"/>
</dbReference>
<feature type="domain" description="FecR N-terminal" evidence="2">
    <location>
        <begin position="16"/>
        <end position="57"/>
    </location>
</feature>
<protein>
    <submittedName>
        <fullName evidence="3">FecR family protein</fullName>
    </submittedName>
</protein>
<dbReference type="EMBL" id="CP043311">
    <property type="protein sequence ID" value="QEY61073.1"/>
    <property type="molecule type" value="Genomic_DNA"/>
</dbReference>
<evidence type="ECO:0000313" key="3">
    <source>
        <dbReference type="EMBL" id="QEY61073.1"/>
    </source>
</evidence>